<dbReference type="PANTHER" id="PTHR13710">
    <property type="entry name" value="DNA HELICASE RECQ FAMILY MEMBER"/>
    <property type="match status" value="1"/>
</dbReference>
<name>A0ABN8AKS5_9BACI</name>
<dbReference type="Pfam" id="PF16124">
    <property type="entry name" value="RecQ_Zn_bind"/>
    <property type="match status" value="1"/>
</dbReference>
<dbReference type="Proteomes" id="UP000789833">
    <property type="component" value="Unassembled WGS sequence"/>
</dbReference>
<proteinExistence type="predicted"/>
<keyword evidence="11" id="KW-1185">Reference proteome</keyword>
<evidence type="ECO:0000256" key="5">
    <source>
        <dbReference type="ARBA" id="ARBA00023125"/>
    </source>
</evidence>
<evidence type="ECO:0000256" key="4">
    <source>
        <dbReference type="ARBA" id="ARBA00022840"/>
    </source>
</evidence>
<evidence type="ECO:0000313" key="10">
    <source>
        <dbReference type="EMBL" id="CAG9623500.1"/>
    </source>
</evidence>
<keyword evidence="2 10" id="KW-0378">Hydrolase</keyword>
<dbReference type="InterPro" id="IPR011545">
    <property type="entry name" value="DEAD/DEAH_box_helicase_dom"/>
</dbReference>
<dbReference type="SMART" id="SM00487">
    <property type="entry name" value="DEXDc"/>
    <property type="match status" value="1"/>
</dbReference>
<evidence type="ECO:0000259" key="9">
    <source>
        <dbReference type="PROSITE" id="PS51194"/>
    </source>
</evidence>
<dbReference type="GO" id="GO:0016787">
    <property type="term" value="F:hydrolase activity"/>
    <property type="evidence" value="ECO:0007669"/>
    <property type="project" value="UniProtKB-KW"/>
</dbReference>
<accession>A0ABN8AKS5</accession>
<keyword evidence="1" id="KW-0547">Nucleotide-binding</keyword>
<evidence type="ECO:0000256" key="1">
    <source>
        <dbReference type="ARBA" id="ARBA00022741"/>
    </source>
</evidence>
<evidence type="ECO:0000259" key="8">
    <source>
        <dbReference type="PROSITE" id="PS51192"/>
    </source>
</evidence>
<dbReference type="GO" id="GO:0003724">
    <property type="term" value="F:RNA helicase activity"/>
    <property type="evidence" value="ECO:0007669"/>
    <property type="project" value="UniProtKB-EC"/>
</dbReference>
<dbReference type="PROSITE" id="PS51192">
    <property type="entry name" value="HELICASE_ATP_BIND_1"/>
    <property type="match status" value="1"/>
</dbReference>
<dbReference type="PROSITE" id="PS00690">
    <property type="entry name" value="DEAH_ATP_HELICASE"/>
    <property type="match status" value="1"/>
</dbReference>
<dbReference type="InterPro" id="IPR027417">
    <property type="entry name" value="P-loop_NTPase"/>
</dbReference>
<evidence type="ECO:0000313" key="11">
    <source>
        <dbReference type="Proteomes" id="UP000789833"/>
    </source>
</evidence>
<protein>
    <recommendedName>
        <fullName evidence="6">ATP-dependent DNA helicase RecQ</fullName>
    </recommendedName>
    <alternativeName>
        <fullName evidence="7">DNA 3'-5' helicase RecQ</fullName>
    </alternativeName>
</protein>
<evidence type="ECO:0000256" key="7">
    <source>
        <dbReference type="ARBA" id="ARBA00044550"/>
    </source>
</evidence>
<dbReference type="PROSITE" id="PS51194">
    <property type="entry name" value="HELICASE_CTER"/>
    <property type="match status" value="1"/>
</dbReference>
<gene>
    <name evidence="10" type="primary">dbpA_2</name>
    <name evidence="10" type="ORF">BACCIP111883_04313</name>
</gene>
<organism evidence="10 11">
    <name type="scientific">Sutcliffiella rhizosphaerae</name>
    <dbReference type="NCBI Taxonomy" id="2880967"/>
    <lineage>
        <taxon>Bacteria</taxon>
        <taxon>Bacillati</taxon>
        <taxon>Bacillota</taxon>
        <taxon>Bacilli</taxon>
        <taxon>Bacillales</taxon>
        <taxon>Bacillaceae</taxon>
        <taxon>Sutcliffiella</taxon>
    </lineage>
</organism>
<keyword evidence="5" id="KW-0238">DNA-binding</keyword>
<feature type="domain" description="Helicase C-terminal" evidence="9">
    <location>
        <begin position="219"/>
        <end position="363"/>
    </location>
</feature>
<dbReference type="InterPro" id="IPR004589">
    <property type="entry name" value="DNA_helicase_ATP-dep_RecQ"/>
</dbReference>
<keyword evidence="3 10" id="KW-0347">Helicase</keyword>
<evidence type="ECO:0000256" key="3">
    <source>
        <dbReference type="ARBA" id="ARBA00022806"/>
    </source>
</evidence>
<dbReference type="CDD" id="cd17920">
    <property type="entry name" value="DEXHc_RecQ"/>
    <property type="match status" value="1"/>
</dbReference>
<evidence type="ECO:0000256" key="6">
    <source>
        <dbReference type="ARBA" id="ARBA00044535"/>
    </source>
</evidence>
<dbReference type="InterPro" id="IPR002464">
    <property type="entry name" value="DNA/RNA_helicase_DEAH_CS"/>
</dbReference>
<dbReference type="Pfam" id="PF00271">
    <property type="entry name" value="Helicase_C"/>
    <property type="match status" value="1"/>
</dbReference>
<dbReference type="EMBL" id="CAKJTJ010000051">
    <property type="protein sequence ID" value="CAG9623500.1"/>
    <property type="molecule type" value="Genomic_DNA"/>
</dbReference>
<dbReference type="NCBIfam" id="TIGR00614">
    <property type="entry name" value="recQ_fam"/>
    <property type="match status" value="1"/>
</dbReference>
<dbReference type="SUPFAM" id="SSF52540">
    <property type="entry name" value="P-loop containing nucleoside triphosphate hydrolases"/>
    <property type="match status" value="1"/>
</dbReference>
<dbReference type="PANTHER" id="PTHR13710:SF84">
    <property type="entry name" value="ATP-DEPENDENT DNA HELICASE RECS-RELATED"/>
    <property type="match status" value="1"/>
</dbReference>
<comment type="caution">
    <text evidence="10">The sequence shown here is derived from an EMBL/GenBank/DDBJ whole genome shotgun (WGS) entry which is preliminary data.</text>
</comment>
<feature type="domain" description="Helicase ATP-binding" evidence="8">
    <location>
        <begin position="24"/>
        <end position="192"/>
    </location>
</feature>
<reference evidence="10 11" key="1">
    <citation type="submission" date="2021-10" db="EMBL/GenBank/DDBJ databases">
        <authorList>
            <person name="Criscuolo A."/>
        </authorList>
    </citation>
    <scope>NUCLEOTIDE SEQUENCE [LARGE SCALE GENOMIC DNA]</scope>
    <source>
        <strain evidence="11">CIP 111883</strain>
    </source>
</reference>
<dbReference type="Pfam" id="PF00270">
    <property type="entry name" value="DEAD"/>
    <property type="match status" value="1"/>
</dbReference>
<keyword evidence="4" id="KW-0067">ATP-binding</keyword>
<dbReference type="RefSeq" id="WP_230504993.1">
    <property type="nucleotide sequence ID" value="NZ_CAKJTJ010000051.1"/>
</dbReference>
<dbReference type="Gene3D" id="3.40.50.300">
    <property type="entry name" value="P-loop containing nucleotide triphosphate hydrolases"/>
    <property type="match status" value="2"/>
</dbReference>
<dbReference type="InterPro" id="IPR032284">
    <property type="entry name" value="RecQ_Zn-bd"/>
</dbReference>
<dbReference type="SMART" id="SM00490">
    <property type="entry name" value="HELICc"/>
    <property type="match status" value="1"/>
</dbReference>
<dbReference type="InterPro" id="IPR014001">
    <property type="entry name" value="Helicase_ATP-bd"/>
</dbReference>
<sequence length="506" mass="58183">MNLESLLEKKTGFTTFKTGQKEIMEDVIAKKDVIALLPTGGGKSICYQIPGYVMEGTVLIVSPLLSLMEDQVQQFKANGEKSVVAINSFLSFSERERLLQLDLSTYKYIFLSPEMLQVEKWVRKLQNIKVALFVIDEAHCVSQWGHDFRTDYLKLGAVKDSLGHPPCLALTATATTTVINDIQEYLNIQSPAFHVFSLDRPNIAMKVEMFRSNREKNERLLELVNSLRSPGIVFFSSRSKVEEISEYLQENGVERVAYYHAGLSQEQRILIQQQYIHDQLDVICCTSAFGMGINKSNINYCIHYHQPTQLESYVQEIGRAGRGGDASIAILLKSKEDNTLPGFILDMELPDFEWVSTVTNDILETYGTIQHISIIPVKEWMEKFPEQESHWRFLVFHLEKYIESNGSLDQNKKSNFLRMIDEQIKNRTAYKMGKLAYMNDWTEVVTCRREMMLAYFGETLQRAPSNCCDVCGLDLNEFTHYTHADEKKGETETWGKLLKNIFWQEE</sequence>
<evidence type="ECO:0000256" key="2">
    <source>
        <dbReference type="ARBA" id="ARBA00022801"/>
    </source>
</evidence>
<dbReference type="InterPro" id="IPR001650">
    <property type="entry name" value="Helicase_C-like"/>
</dbReference>